<dbReference type="Pfam" id="PF02633">
    <property type="entry name" value="Creatininase"/>
    <property type="match status" value="1"/>
</dbReference>
<sequence length="242" mass="27097">MSESNRQPSEVLLHKHTRREFRERMQAGELKACIIPVAATEQHLEHLAMEHDWRSVMLVATEAARLLAPEVIVAPSMNIGISEHHMKHPGTLSALPGSWLSVLFDTIRSTHQAGFNNILVLNGHGGNIAPCLGMWGQFQQRLEINLHFESYWNLLPEDVALANLKTKRWPGHAQEFETAFALAAFPENVRADAMQDQEDREPLEASAEAGQIMIDEIVKQVSQYVAGMIEGTNKAEIPPFHT</sequence>
<keyword evidence="4" id="KW-0862">Zinc</keyword>
<keyword evidence="3 6" id="KW-0378">Hydrolase</keyword>
<proteinExistence type="inferred from homology"/>
<dbReference type="PANTHER" id="PTHR35005">
    <property type="entry name" value="3-DEHYDRO-SCYLLO-INOSOSE HYDROLASE"/>
    <property type="match status" value="1"/>
</dbReference>
<dbReference type="GO" id="GO:0016811">
    <property type="term" value="F:hydrolase activity, acting on carbon-nitrogen (but not peptide) bonds, in linear amides"/>
    <property type="evidence" value="ECO:0007669"/>
    <property type="project" value="TreeGrafter"/>
</dbReference>
<reference evidence="6 7" key="1">
    <citation type="submission" date="2019-03" db="EMBL/GenBank/DDBJ databases">
        <title>Deep-cultivation of Planctomycetes and their phenomic and genomic characterization uncovers novel biology.</title>
        <authorList>
            <person name="Wiegand S."/>
            <person name="Jogler M."/>
            <person name="Boedeker C."/>
            <person name="Pinto D."/>
            <person name="Vollmers J."/>
            <person name="Rivas-Marin E."/>
            <person name="Kohn T."/>
            <person name="Peeters S.H."/>
            <person name="Heuer A."/>
            <person name="Rast P."/>
            <person name="Oberbeckmann S."/>
            <person name="Bunk B."/>
            <person name="Jeske O."/>
            <person name="Meyerdierks A."/>
            <person name="Storesund J.E."/>
            <person name="Kallscheuer N."/>
            <person name="Luecker S."/>
            <person name="Lage O.M."/>
            <person name="Pohl T."/>
            <person name="Merkel B.J."/>
            <person name="Hornburger P."/>
            <person name="Mueller R.-W."/>
            <person name="Bruemmer F."/>
            <person name="Labrenz M."/>
            <person name="Spormann A.M."/>
            <person name="Op den Camp H."/>
            <person name="Overmann J."/>
            <person name="Amann R."/>
            <person name="Jetten M.S.M."/>
            <person name="Mascher T."/>
            <person name="Medema M.H."/>
            <person name="Devos D.P."/>
            <person name="Kaster A.-K."/>
            <person name="Ovreas L."/>
            <person name="Rohde M."/>
            <person name="Galperin M.Y."/>
            <person name="Jogler C."/>
        </authorList>
    </citation>
    <scope>NUCLEOTIDE SEQUENCE [LARGE SCALE GENOMIC DNA]</scope>
    <source>
        <strain evidence="6 7">Enr17</strain>
    </source>
</reference>
<dbReference type="EC" id="3.5.2.10" evidence="6"/>
<evidence type="ECO:0000256" key="2">
    <source>
        <dbReference type="ARBA" id="ARBA00022723"/>
    </source>
</evidence>
<gene>
    <name evidence="6" type="primary">crnA_3</name>
    <name evidence="6" type="ORF">Enr17x_55250</name>
</gene>
<dbReference type="InterPro" id="IPR003785">
    <property type="entry name" value="Creatininase/forma_Hydrolase"/>
</dbReference>
<name>A0A518IK36_9PLAN</name>
<dbReference type="OrthoDB" id="9801445at2"/>
<evidence type="ECO:0000256" key="4">
    <source>
        <dbReference type="ARBA" id="ARBA00022833"/>
    </source>
</evidence>
<evidence type="ECO:0000313" key="6">
    <source>
        <dbReference type="EMBL" id="QDV53450.1"/>
    </source>
</evidence>
<evidence type="ECO:0000256" key="3">
    <source>
        <dbReference type="ARBA" id="ARBA00022801"/>
    </source>
</evidence>
<dbReference type="SUPFAM" id="SSF102215">
    <property type="entry name" value="Creatininase"/>
    <property type="match status" value="1"/>
</dbReference>
<dbReference type="RefSeq" id="WP_145312990.1">
    <property type="nucleotide sequence ID" value="NZ_CP037452.1"/>
</dbReference>
<dbReference type="InterPro" id="IPR024087">
    <property type="entry name" value="Creatininase-like_sf"/>
</dbReference>
<dbReference type="GO" id="GO:0047789">
    <property type="term" value="F:creatininase activity"/>
    <property type="evidence" value="ECO:0007669"/>
    <property type="project" value="UniProtKB-EC"/>
</dbReference>
<keyword evidence="2" id="KW-0479">Metal-binding</keyword>
<comment type="similarity">
    <text evidence="5">Belongs to the creatininase superfamily.</text>
</comment>
<dbReference type="GO" id="GO:0046872">
    <property type="term" value="F:metal ion binding"/>
    <property type="evidence" value="ECO:0007669"/>
    <property type="project" value="UniProtKB-KW"/>
</dbReference>
<accession>A0A518IK36</accession>
<dbReference type="KEGG" id="gfm:Enr17x_55250"/>
<evidence type="ECO:0000256" key="5">
    <source>
        <dbReference type="ARBA" id="ARBA00024029"/>
    </source>
</evidence>
<dbReference type="EMBL" id="CP037452">
    <property type="protein sequence ID" value="QDV53450.1"/>
    <property type="molecule type" value="Genomic_DNA"/>
</dbReference>
<comment type="cofactor">
    <cofactor evidence="1">
        <name>Zn(2+)</name>
        <dbReference type="ChEBI" id="CHEBI:29105"/>
    </cofactor>
</comment>
<dbReference type="GO" id="GO:0009231">
    <property type="term" value="P:riboflavin biosynthetic process"/>
    <property type="evidence" value="ECO:0007669"/>
    <property type="project" value="TreeGrafter"/>
</dbReference>
<protein>
    <submittedName>
        <fullName evidence="6">Creatinine amidohydrolase</fullName>
        <ecNumber evidence="6">3.5.2.10</ecNumber>
    </submittedName>
</protein>
<dbReference type="Proteomes" id="UP000318313">
    <property type="component" value="Chromosome"/>
</dbReference>
<dbReference type="PANTHER" id="PTHR35005:SF1">
    <property type="entry name" value="2-AMINO-5-FORMYLAMINO-6-RIBOSYLAMINOPYRIMIDIN-4(3H)-ONE 5'-MONOPHOSPHATE DEFORMYLASE"/>
    <property type="match status" value="1"/>
</dbReference>
<dbReference type="AlphaFoldDB" id="A0A518IK36"/>
<organism evidence="6 7">
    <name type="scientific">Gimesia fumaroli</name>
    <dbReference type="NCBI Taxonomy" id="2527976"/>
    <lineage>
        <taxon>Bacteria</taxon>
        <taxon>Pseudomonadati</taxon>
        <taxon>Planctomycetota</taxon>
        <taxon>Planctomycetia</taxon>
        <taxon>Planctomycetales</taxon>
        <taxon>Planctomycetaceae</taxon>
        <taxon>Gimesia</taxon>
    </lineage>
</organism>
<evidence type="ECO:0000313" key="7">
    <source>
        <dbReference type="Proteomes" id="UP000318313"/>
    </source>
</evidence>
<evidence type="ECO:0000256" key="1">
    <source>
        <dbReference type="ARBA" id="ARBA00001947"/>
    </source>
</evidence>
<keyword evidence="7" id="KW-1185">Reference proteome</keyword>
<dbReference type="Gene3D" id="3.40.50.10310">
    <property type="entry name" value="Creatininase"/>
    <property type="match status" value="1"/>
</dbReference>